<evidence type="ECO:0000256" key="5">
    <source>
        <dbReference type="ARBA" id="ARBA00022801"/>
    </source>
</evidence>
<evidence type="ECO:0000259" key="9">
    <source>
        <dbReference type="Pfam" id="PF02811"/>
    </source>
</evidence>
<dbReference type="EMBL" id="BTGC01000008">
    <property type="protein sequence ID" value="GMM52378.1"/>
    <property type="molecule type" value="Genomic_DNA"/>
</dbReference>
<gene>
    <name evidence="10" type="ORF">DASB73_033410</name>
</gene>
<evidence type="ECO:0000256" key="4">
    <source>
        <dbReference type="ARBA" id="ARBA00022605"/>
    </source>
</evidence>
<dbReference type="InterPro" id="IPR004013">
    <property type="entry name" value="PHP_dom"/>
</dbReference>
<comment type="pathway">
    <text evidence="1 8">Amino-acid biosynthesis; L-histidine biosynthesis; L-histidine from 5-phospho-alpha-D-ribose 1-diphosphate: step 8/9.</text>
</comment>
<dbReference type="EC" id="3.1.3.15" evidence="3 8"/>
<dbReference type="GO" id="GO:0000105">
    <property type="term" value="P:L-histidine biosynthetic process"/>
    <property type="evidence" value="ECO:0007669"/>
    <property type="project" value="UniProtKB-UniRule"/>
</dbReference>
<evidence type="ECO:0000256" key="3">
    <source>
        <dbReference type="ARBA" id="ARBA00013085"/>
    </source>
</evidence>
<comment type="similarity">
    <text evidence="2 8">Belongs to the PHP hydrolase family. HisK subfamily.</text>
</comment>
<comment type="catalytic activity">
    <reaction evidence="7 8">
        <text>L-histidinol phosphate + H2O = L-histidinol + phosphate</text>
        <dbReference type="Rhea" id="RHEA:14465"/>
        <dbReference type="ChEBI" id="CHEBI:15377"/>
        <dbReference type="ChEBI" id="CHEBI:43474"/>
        <dbReference type="ChEBI" id="CHEBI:57699"/>
        <dbReference type="ChEBI" id="CHEBI:57980"/>
        <dbReference type="EC" id="3.1.3.15"/>
    </reaction>
</comment>
<evidence type="ECO:0000256" key="6">
    <source>
        <dbReference type="ARBA" id="ARBA00023102"/>
    </source>
</evidence>
<keyword evidence="4 8" id="KW-0028">Amino-acid biosynthesis</keyword>
<name>A0AAV5RNQ7_STABA</name>
<dbReference type="GO" id="GO:0005737">
    <property type="term" value="C:cytoplasm"/>
    <property type="evidence" value="ECO:0007669"/>
    <property type="project" value="TreeGrafter"/>
</dbReference>
<evidence type="ECO:0000256" key="2">
    <source>
        <dbReference type="ARBA" id="ARBA00009152"/>
    </source>
</evidence>
<accession>A0AAV5RNQ7</accession>
<sequence length="313" mass="35720">MHSHHSHSGQFCQHAADTLEEMVLRAIDLQLSLFCLTEHMPRYDVVDLYPEELESKTTTEDLERTFSAYITEARRLQEKYKDKIDIIVGFEGEAINSEYTKYINNIFAQYKPDYFIGSLHHTSGVPIDFDQENWEYALTHSATDAKLINKLGGINNLFLTYFTEFKKFITEVDPKPAVIGHLDLITLYSRGVKILKVPLLIDAISDLIKTAIESNCLFEINSSGVRKGRAPYPDTLVAKMIIDLGGKFCLSDDSHNVDQVALNYSIVCDYVQELGIDTLWRLKLGDNKITHESFPVTDFRNWVEKINPPSTTK</sequence>
<proteinExistence type="inferred from homology"/>
<dbReference type="NCBIfam" id="TIGR01856">
    <property type="entry name" value="hisJ_fam"/>
    <property type="match status" value="1"/>
</dbReference>
<dbReference type="Gene3D" id="3.20.20.140">
    <property type="entry name" value="Metal-dependent hydrolases"/>
    <property type="match status" value="1"/>
</dbReference>
<dbReference type="GO" id="GO:0004401">
    <property type="term" value="F:histidinol-phosphatase activity"/>
    <property type="evidence" value="ECO:0007669"/>
    <property type="project" value="UniProtKB-UniRule"/>
</dbReference>
<reference evidence="10 11" key="1">
    <citation type="journal article" date="2023" name="Elife">
        <title>Identification of key yeast species and microbe-microbe interactions impacting larval growth of Drosophila in the wild.</title>
        <authorList>
            <person name="Mure A."/>
            <person name="Sugiura Y."/>
            <person name="Maeda R."/>
            <person name="Honda K."/>
            <person name="Sakurai N."/>
            <person name="Takahashi Y."/>
            <person name="Watada M."/>
            <person name="Katoh T."/>
            <person name="Gotoh A."/>
            <person name="Gotoh Y."/>
            <person name="Taniguchi I."/>
            <person name="Nakamura K."/>
            <person name="Hayashi T."/>
            <person name="Katayama T."/>
            <person name="Uemura T."/>
            <person name="Hattori Y."/>
        </authorList>
    </citation>
    <scope>NUCLEOTIDE SEQUENCE [LARGE SCALE GENOMIC DNA]</scope>
    <source>
        <strain evidence="10 11">SB-73</strain>
    </source>
</reference>
<dbReference type="PANTHER" id="PTHR21039:SF0">
    <property type="entry name" value="HISTIDINOL-PHOSPHATASE"/>
    <property type="match status" value="1"/>
</dbReference>
<dbReference type="SUPFAM" id="SSF89550">
    <property type="entry name" value="PHP domain-like"/>
    <property type="match status" value="1"/>
</dbReference>
<keyword evidence="6 8" id="KW-0368">Histidine biosynthesis</keyword>
<dbReference type="Proteomes" id="UP001362899">
    <property type="component" value="Unassembled WGS sequence"/>
</dbReference>
<evidence type="ECO:0000256" key="7">
    <source>
        <dbReference type="ARBA" id="ARBA00049158"/>
    </source>
</evidence>
<organism evidence="10 11">
    <name type="scientific">Starmerella bacillaris</name>
    <name type="common">Yeast</name>
    <name type="synonym">Candida zemplinina</name>
    <dbReference type="NCBI Taxonomy" id="1247836"/>
    <lineage>
        <taxon>Eukaryota</taxon>
        <taxon>Fungi</taxon>
        <taxon>Dikarya</taxon>
        <taxon>Ascomycota</taxon>
        <taxon>Saccharomycotina</taxon>
        <taxon>Dipodascomycetes</taxon>
        <taxon>Dipodascales</taxon>
        <taxon>Trichomonascaceae</taxon>
        <taxon>Starmerella</taxon>
    </lineage>
</organism>
<keyword evidence="11" id="KW-1185">Reference proteome</keyword>
<feature type="domain" description="PHP" evidence="9">
    <location>
        <begin position="4"/>
        <end position="223"/>
    </location>
</feature>
<dbReference type="InterPro" id="IPR010140">
    <property type="entry name" value="Histidinol_P_phosphatase_HisJ"/>
</dbReference>
<protein>
    <recommendedName>
        <fullName evidence="3 8">Histidinol-phosphatase</fullName>
        <shortName evidence="8">HolPase</shortName>
        <ecNumber evidence="3 8">3.1.3.15</ecNumber>
    </recommendedName>
</protein>
<evidence type="ECO:0000256" key="8">
    <source>
        <dbReference type="RuleBase" id="RU366003"/>
    </source>
</evidence>
<evidence type="ECO:0000256" key="1">
    <source>
        <dbReference type="ARBA" id="ARBA00004970"/>
    </source>
</evidence>
<dbReference type="Pfam" id="PF02811">
    <property type="entry name" value="PHP"/>
    <property type="match status" value="1"/>
</dbReference>
<comment type="caution">
    <text evidence="10">The sequence shown here is derived from an EMBL/GenBank/DDBJ whole genome shotgun (WGS) entry which is preliminary data.</text>
</comment>
<evidence type="ECO:0000313" key="11">
    <source>
        <dbReference type="Proteomes" id="UP001362899"/>
    </source>
</evidence>
<evidence type="ECO:0000313" key="10">
    <source>
        <dbReference type="EMBL" id="GMM52378.1"/>
    </source>
</evidence>
<dbReference type="AlphaFoldDB" id="A0AAV5RNQ7"/>
<dbReference type="PANTHER" id="PTHR21039">
    <property type="entry name" value="HISTIDINOL PHOSPHATASE-RELATED"/>
    <property type="match status" value="1"/>
</dbReference>
<dbReference type="CDD" id="cd12110">
    <property type="entry name" value="PHP_HisPPase_Hisj_like"/>
    <property type="match status" value="1"/>
</dbReference>
<dbReference type="InterPro" id="IPR016195">
    <property type="entry name" value="Pol/histidinol_Pase-like"/>
</dbReference>
<keyword evidence="5 8" id="KW-0378">Hydrolase</keyword>